<name>A0A1Z4GMQ1_9CYAN</name>
<organism evidence="1 2">
    <name type="scientific">Anabaenopsis circularis NIES-21</name>
    <dbReference type="NCBI Taxonomy" id="1085406"/>
    <lineage>
        <taxon>Bacteria</taxon>
        <taxon>Bacillati</taxon>
        <taxon>Cyanobacteriota</taxon>
        <taxon>Cyanophyceae</taxon>
        <taxon>Nostocales</taxon>
        <taxon>Nodulariaceae</taxon>
        <taxon>Anabaenopsis</taxon>
    </lineage>
</organism>
<accession>A0A1Z4GMQ1</accession>
<sequence>MLESAIDLEIWQEWFQEGFELGFELGFQQGLEQKAQEIARNMLSKGFAIALIIHCTGLTIEQVQKL</sequence>
<proteinExistence type="predicted"/>
<dbReference type="Proteomes" id="UP000218287">
    <property type="component" value="Chromosome"/>
</dbReference>
<keyword evidence="2" id="KW-1185">Reference proteome</keyword>
<protein>
    <recommendedName>
        <fullName evidence="3">Transposase</fullName>
    </recommendedName>
</protein>
<evidence type="ECO:0008006" key="3">
    <source>
        <dbReference type="Google" id="ProtNLM"/>
    </source>
</evidence>
<evidence type="ECO:0000313" key="2">
    <source>
        <dbReference type="Proteomes" id="UP000218287"/>
    </source>
</evidence>
<reference evidence="1 2" key="1">
    <citation type="submission" date="2017-06" db="EMBL/GenBank/DDBJ databases">
        <title>Genome sequencing of cyanobaciteial culture collection at National Institute for Environmental Studies (NIES).</title>
        <authorList>
            <person name="Hirose Y."/>
            <person name="Shimura Y."/>
            <person name="Fujisawa T."/>
            <person name="Nakamura Y."/>
            <person name="Kawachi M."/>
        </authorList>
    </citation>
    <scope>NUCLEOTIDE SEQUENCE [LARGE SCALE GENOMIC DNA]</scope>
    <source>
        <strain evidence="1 2">NIES-21</strain>
    </source>
</reference>
<dbReference type="OrthoDB" id="489143at2"/>
<dbReference type="AlphaFoldDB" id="A0A1Z4GMQ1"/>
<dbReference type="EMBL" id="AP018174">
    <property type="protein sequence ID" value="BAY18774.1"/>
    <property type="molecule type" value="Genomic_DNA"/>
</dbReference>
<gene>
    <name evidence="1" type="ORF">NIES21_46270</name>
</gene>
<evidence type="ECO:0000313" key="1">
    <source>
        <dbReference type="EMBL" id="BAY18774.1"/>
    </source>
</evidence>